<gene>
    <name evidence="3" type="ORF">BQ8482_130027</name>
</gene>
<evidence type="ECO:0000256" key="1">
    <source>
        <dbReference type="ARBA" id="ARBA00022729"/>
    </source>
</evidence>
<dbReference type="InterPro" id="IPR001638">
    <property type="entry name" value="Solute-binding_3/MltF_N"/>
</dbReference>
<dbReference type="Gene3D" id="3.40.190.10">
    <property type="entry name" value="Periplasmic binding protein-like II"/>
    <property type="match status" value="2"/>
</dbReference>
<proteinExistence type="predicted"/>
<organism evidence="3 4">
    <name type="scientific">Mesorhizobium delmotii</name>
    <dbReference type="NCBI Taxonomy" id="1631247"/>
    <lineage>
        <taxon>Bacteria</taxon>
        <taxon>Pseudomonadati</taxon>
        <taxon>Pseudomonadota</taxon>
        <taxon>Alphaproteobacteria</taxon>
        <taxon>Hyphomicrobiales</taxon>
        <taxon>Phyllobacteriaceae</taxon>
        <taxon>Mesorhizobium</taxon>
    </lineage>
</organism>
<protein>
    <submittedName>
        <fullName evidence="3">Putative extracellular solute-binding protein</fullName>
    </submittedName>
</protein>
<feature type="domain" description="Solute-binding protein family 3/N-terminal" evidence="2">
    <location>
        <begin position="43"/>
        <end position="271"/>
    </location>
</feature>
<dbReference type="RefSeq" id="WP_123147656.1">
    <property type="nucleotide sequence ID" value="NZ_FUIG01000019.1"/>
</dbReference>
<keyword evidence="4" id="KW-1185">Reference proteome</keyword>
<dbReference type="PANTHER" id="PTHR35936">
    <property type="entry name" value="MEMBRANE-BOUND LYTIC MUREIN TRANSGLYCOSYLASE F"/>
    <property type="match status" value="1"/>
</dbReference>
<reference evidence="4" key="1">
    <citation type="submission" date="2016-12" db="EMBL/GenBank/DDBJ databases">
        <authorList>
            <person name="Brunel B."/>
        </authorList>
    </citation>
    <scope>NUCLEOTIDE SEQUENCE [LARGE SCALE GENOMIC DNA]</scope>
</reference>
<dbReference type="PANTHER" id="PTHR35936:SF17">
    <property type="entry name" value="ARGININE-BINDING EXTRACELLULAR PROTEIN ARTP"/>
    <property type="match status" value="1"/>
</dbReference>
<name>A0A2P9AG63_9HYPH</name>
<keyword evidence="1" id="KW-0732">Signal</keyword>
<evidence type="ECO:0000259" key="2">
    <source>
        <dbReference type="SMART" id="SM00062"/>
    </source>
</evidence>
<dbReference type="Pfam" id="PF00497">
    <property type="entry name" value="SBP_bac_3"/>
    <property type="match status" value="1"/>
</dbReference>
<dbReference type="SUPFAM" id="SSF53850">
    <property type="entry name" value="Periplasmic binding protein-like II"/>
    <property type="match status" value="1"/>
</dbReference>
<sequence>MTATGKLGVKHFALAVVLTAITLGATGLAVADDLLTRTRAGAPLRIGFSNERPWAFPDESGKAAGLMNVVAINTLKAMGITNIEPVIVEWNSLIPGLQAGRYDMITGGMYVLKTRCDSIVFSDPVIRMGDVFGVPKGNPKKIETFEDIKNQNSVLVTTAGNNTVEVAKKVGISDDKIMQVPGPTEMLAAVLSNRADAAGTNYFSIKALVDQSDGKLEITDLNKMPEWTLNWAAMGFREEDKSFIEEYNKFQKKYIGSAEMISSVAEYGYTKDNLPGNVSTDWLCKNR</sequence>
<dbReference type="Proteomes" id="UP000245698">
    <property type="component" value="Unassembled WGS sequence"/>
</dbReference>
<dbReference type="EMBL" id="FUIG01000019">
    <property type="protein sequence ID" value="SJM30128.1"/>
    <property type="molecule type" value="Genomic_DNA"/>
</dbReference>
<dbReference type="SMART" id="SM00062">
    <property type="entry name" value="PBPb"/>
    <property type="match status" value="1"/>
</dbReference>
<evidence type="ECO:0000313" key="4">
    <source>
        <dbReference type="Proteomes" id="UP000245698"/>
    </source>
</evidence>
<evidence type="ECO:0000313" key="3">
    <source>
        <dbReference type="EMBL" id="SJM30128.1"/>
    </source>
</evidence>
<dbReference type="AlphaFoldDB" id="A0A2P9AG63"/>
<accession>A0A2P9AG63</accession>